<protein>
    <submittedName>
        <fullName evidence="2">ImmA/IrrE family metallo-endopeptidase</fullName>
    </submittedName>
</protein>
<reference evidence="2" key="1">
    <citation type="submission" date="2020-10" db="EMBL/GenBank/DDBJ databases">
        <authorList>
            <person name="Gilroy R."/>
        </authorList>
    </citation>
    <scope>NUCLEOTIDE SEQUENCE</scope>
    <source>
        <strain evidence="2">CHK160-1198</strain>
    </source>
</reference>
<reference evidence="2" key="2">
    <citation type="journal article" date="2021" name="PeerJ">
        <title>Extensive microbial diversity within the chicken gut microbiome revealed by metagenomics and culture.</title>
        <authorList>
            <person name="Gilroy R."/>
            <person name="Ravi A."/>
            <person name="Getino M."/>
            <person name="Pursley I."/>
            <person name="Horton D.L."/>
            <person name="Alikhan N.F."/>
            <person name="Baker D."/>
            <person name="Gharbi K."/>
            <person name="Hall N."/>
            <person name="Watson M."/>
            <person name="Adriaenssens E.M."/>
            <person name="Foster-Nyarko E."/>
            <person name="Jarju S."/>
            <person name="Secka A."/>
            <person name="Antonio M."/>
            <person name="Oren A."/>
            <person name="Chaudhuri R.R."/>
            <person name="La Ragione R."/>
            <person name="Hildebrand F."/>
            <person name="Pallen M.J."/>
        </authorList>
    </citation>
    <scope>NUCLEOTIDE SEQUENCE</scope>
    <source>
        <strain evidence="2">CHK160-1198</strain>
    </source>
</reference>
<evidence type="ECO:0000313" key="2">
    <source>
        <dbReference type="EMBL" id="HIU64057.1"/>
    </source>
</evidence>
<dbReference type="InterPro" id="IPR010359">
    <property type="entry name" value="IrrE_HExxH"/>
</dbReference>
<name>A0A9D1SLI9_9FIRM</name>
<comment type="caution">
    <text evidence="2">The sequence shown here is derived from an EMBL/GenBank/DDBJ whole genome shotgun (WGS) entry which is preliminary data.</text>
</comment>
<accession>A0A9D1SLI9</accession>
<feature type="domain" description="IrrE N-terminal-like" evidence="1">
    <location>
        <begin position="32"/>
        <end position="141"/>
    </location>
</feature>
<sequence length="150" mass="18098">MYYTYTEDYIAAFYRRMNIYQPEQLNYIAIAEALNISIFYWDSPSSALFSSHFNYIILKEQKQKELLWEDFCHELAHVLFHTGKQFNLTPAWISYQEQKANYFMYHAAVPTFMLEQQSFWSVDKVAATFNVSNEFATKRLEDYVRNKQFR</sequence>
<dbReference type="Proteomes" id="UP000824099">
    <property type="component" value="Unassembled WGS sequence"/>
</dbReference>
<organism evidence="2 3">
    <name type="scientific">Candidatus Avacidaminococcus intestinavium</name>
    <dbReference type="NCBI Taxonomy" id="2840684"/>
    <lineage>
        <taxon>Bacteria</taxon>
        <taxon>Bacillati</taxon>
        <taxon>Bacillota</taxon>
        <taxon>Negativicutes</taxon>
        <taxon>Acidaminococcales</taxon>
        <taxon>Acidaminococcaceae</taxon>
        <taxon>Acidaminococcaceae incertae sedis</taxon>
        <taxon>Candidatus Avacidaminococcus</taxon>
    </lineage>
</organism>
<dbReference type="Pfam" id="PF06114">
    <property type="entry name" value="Peptidase_M78"/>
    <property type="match status" value="1"/>
</dbReference>
<proteinExistence type="predicted"/>
<dbReference type="AlphaFoldDB" id="A0A9D1SLI9"/>
<evidence type="ECO:0000313" key="3">
    <source>
        <dbReference type="Proteomes" id="UP000824099"/>
    </source>
</evidence>
<gene>
    <name evidence="2" type="ORF">IAB06_03315</name>
</gene>
<dbReference type="EMBL" id="DVNI01000048">
    <property type="protein sequence ID" value="HIU64057.1"/>
    <property type="molecule type" value="Genomic_DNA"/>
</dbReference>
<evidence type="ECO:0000259" key="1">
    <source>
        <dbReference type="Pfam" id="PF06114"/>
    </source>
</evidence>